<sequence>MDRHILYYLKMVGKKDKMDGKKRQNGWEKRQNGRKKRGKVVGKNEAGWWEKTRQVMLIGKNLFMLDYFCKIYIFYCFIIFQNFINYYVIYQVKFIQFFFFFFFTP</sequence>
<gene>
    <name evidence="2" type="ORF">PY06427</name>
</gene>
<dbReference type="EMBL" id="AABL01002176">
    <property type="protein sequence ID" value="EAA18644.1"/>
    <property type="molecule type" value="Genomic_DNA"/>
</dbReference>
<dbReference type="AlphaFoldDB" id="Q7RAS2"/>
<comment type="caution">
    <text evidence="2">The sequence shown here is derived from an EMBL/GenBank/DDBJ whole genome shotgun (WGS) entry which is preliminary data.</text>
</comment>
<evidence type="ECO:0000313" key="2">
    <source>
        <dbReference type="EMBL" id="EAA18644.1"/>
    </source>
</evidence>
<evidence type="ECO:0000313" key="3">
    <source>
        <dbReference type="Proteomes" id="UP000008553"/>
    </source>
</evidence>
<reference evidence="2 3" key="1">
    <citation type="journal article" date="2002" name="Nature">
        <title>Genome sequence and comparative analysis of the model rodent malaria parasite Plasmodium yoelii yoelii.</title>
        <authorList>
            <person name="Carlton J.M."/>
            <person name="Angiuoli S.V."/>
            <person name="Suh B.B."/>
            <person name="Kooij T.W."/>
            <person name="Pertea M."/>
            <person name="Silva J.C."/>
            <person name="Ermolaeva M.D."/>
            <person name="Allen J.E."/>
            <person name="Selengut J.D."/>
            <person name="Koo H.L."/>
            <person name="Peterson J.D."/>
            <person name="Pop M."/>
            <person name="Kosack D.S."/>
            <person name="Shumway M.F."/>
            <person name="Bidwell S.L."/>
            <person name="Shallom S.J."/>
            <person name="van Aken S.E."/>
            <person name="Riedmuller S.B."/>
            <person name="Feldblyum T.V."/>
            <person name="Cho J.K."/>
            <person name="Quackenbush J."/>
            <person name="Sedegah M."/>
            <person name="Shoaibi A."/>
            <person name="Cummings L.M."/>
            <person name="Florens L."/>
            <person name="Yates J.R."/>
            <person name="Raine J.D."/>
            <person name="Sinden R.E."/>
            <person name="Harris M.A."/>
            <person name="Cunningham D.A."/>
            <person name="Preiser P.R."/>
            <person name="Bergman L.W."/>
            <person name="Vaidya A.B."/>
            <person name="van Lin L.H."/>
            <person name="Janse C.J."/>
            <person name="Waters A.P."/>
            <person name="Smith H.O."/>
            <person name="White O.R."/>
            <person name="Salzberg S.L."/>
            <person name="Venter J.C."/>
            <person name="Fraser C.M."/>
            <person name="Hoffman S.L."/>
            <person name="Gardner M.J."/>
            <person name="Carucci D.J."/>
        </authorList>
    </citation>
    <scope>NUCLEOTIDE SEQUENCE [LARGE SCALE GENOMIC DNA]</scope>
    <source>
        <strain evidence="2 3">17XNL</strain>
    </source>
</reference>
<accession>Q7RAS2</accession>
<dbReference type="Proteomes" id="UP000008553">
    <property type="component" value="Unassembled WGS sequence"/>
</dbReference>
<organism evidence="2 3">
    <name type="scientific">Plasmodium yoelii yoelii</name>
    <dbReference type="NCBI Taxonomy" id="73239"/>
    <lineage>
        <taxon>Eukaryota</taxon>
        <taxon>Sar</taxon>
        <taxon>Alveolata</taxon>
        <taxon>Apicomplexa</taxon>
        <taxon>Aconoidasida</taxon>
        <taxon>Haemosporida</taxon>
        <taxon>Plasmodiidae</taxon>
        <taxon>Plasmodium</taxon>
        <taxon>Plasmodium (Vinckeia)</taxon>
    </lineage>
</organism>
<protein>
    <submittedName>
        <fullName evidence="2">Uncharacterized protein</fullName>
    </submittedName>
</protein>
<feature type="compositionally biased region" description="Basic and acidic residues" evidence="1">
    <location>
        <begin position="17"/>
        <end position="31"/>
    </location>
</feature>
<keyword evidence="3" id="KW-1185">Reference proteome</keyword>
<proteinExistence type="predicted"/>
<dbReference type="InParanoid" id="Q7RAS2"/>
<evidence type="ECO:0000256" key="1">
    <source>
        <dbReference type="SAM" id="MobiDB-lite"/>
    </source>
</evidence>
<feature type="region of interest" description="Disordered" evidence="1">
    <location>
        <begin position="17"/>
        <end position="39"/>
    </location>
</feature>
<dbReference type="PaxDb" id="73239-Q7RAS2"/>
<name>Q7RAS2_PLAYO</name>